<evidence type="ECO:0000259" key="3">
    <source>
        <dbReference type="PROSITE" id="PS51186"/>
    </source>
</evidence>
<dbReference type="RefSeq" id="WP_344685225.1">
    <property type="nucleotide sequence ID" value="NZ_BAAAVT010000003.1"/>
</dbReference>
<dbReference type="InterPro" id="IPR016181">
    <property type="entry name" value="Acyl_CoA_acyltransferase"/>
</dbReference>
<sequence length="150" mass="16154">MPVVSIRPSIGAAEYPTLAAIWRGAVDATHDFLAEADRDEIETRLQSDYFPAVVLAVAERDGRPVGFSGVLDGTLEMLFVDATHRDSGIGTALLAHAIKDHAVTTVDVNEQNASAAGFYAHRGFEVVGRSETDEAGRPYPLLHLRLSRPA</sequence>
<accession>A0ABP6LQ19</accession>
<keyword evidence="1" id="KW-0808">Transferase</keyword>
<evidence type="ECO:0000256" key="1">
    <source>
        <dbReference type="ARBA" id="ARBA00022679"/>
    </source>
</evidence>
<dbReference type="Proteomes" id="UP001500236">
    <property type="component" value="Unassembled WGS sequence"/>
</dbReference>
<keyword evidence="5" id="KW-1185">Reference proteome</keyword>
<evidence type="ECO:0000256" key="2">
    <source>
        <dbReference type="ARBA" id="ARBA00023315"/>
    </source>
</evidence>
<dbReference type="Gene3D" id="3.40.630.30">
    <property type="match status" value="1"/>
</dbReference>
<organism evidence="4 5">
    <name type="scientific">Nesterenkonia aethiopica</name>
    <dbReference type="NCBI Taxonomy" id="269144"/>
    <lineage>
        <taxon>Bacteria</taxon>
        <taxon>Bacillati</taxon>
        <taxon>Actinomycetota</taxon>
        <taxon>Actinomycetes</taxon>
        <taxon>Micrococcales</taxon>
        <taxon>Micrococcaceae</taxon>
        <taxon>Nesterenkonia</taxon>
    </lineage>
</organism>
<reference evidence="5" key="1">
    <citation type="journal article" date="2019" name="Int. J. Syst. Evol. Microbiol.">
        <title>The Global Catalogue of Microorganisms (GCM) 10K type strain sequencing project: providing services to taxonomists for standard genome sequencing and annotation.</title>
        <authorList>
            <consortium name="The Broad Institute Genomics Platform"/>
            <consortium name="The Broad Institute Genome Sequencing Center for Infectious Disease"/>
            <person name="Wu L."/>
            <person name="Ma J."/>
        </authorList>
    </citation>
    <scope>NUCLEOTIDE SEQUENCE [LARGE SCALE GENOMIC DNA]</scope>
    <source>
        <strain evidence="5">JCM 14309</strain>
    </source>
</reference>
<evidence type="ECO:0000313" key="4">
    <source>
        <dbReference type="EMBL" id="GAA3053937.1"/>
    </source>
</evidence>
<dbReference type="PANTHER" id="PTHR43800:SF1">
    <property type="entry name" value="PEPTIDYL-LYSINE N-ACETYLTRANSFERASE YJAB"/>
    <property type="match status" value="1"/>
</dbReference>
<feature type="domain" description="N-acetyltransferase" evidence="3">
    <location>
        <begin position="1"/>
        <end position="150"/>
    </location>
</feature>
<protein>
    <submittedName>
        <fullName evidence="4">Acetyltransferase</fullName>
    </submittedName>
</protein>
<name>A0ABP6LQ19_9MICC</name>
<dbReference type="PROSITE" id="PS51186">
    <property type="entry name" value="GNAT"/>
    <property type="match status" value="1"/>
</dbReference>
<gene>
    <name evidence="4" type="ORF">GCM10010529_04920</name>
</gene>
<dbReference type="Pfam" id="PF13508">
    <property type="entry name" value="Acetyltransf_7"/>
    <property type="match status" value="1"/>
</dbReference>
<proteinExistence type="predicted"/>
<dbReference type="EMBL" id="BAAAVT010000003">
    <property type="protein sequence ID" value="GAA3053937.1"/>
    <property type="molecule type" value="Genomic_DNA"/>
</dbReference>
<dbReference type="InterPro" id="IPR000182">
    <property type="entry name" value="GNAT_dom"/>
</dbReference>
<comment type="caution">
    <text evidence="4">The sequence shown here is derived from an EMBL/GenBank/DDBJ whole genome shotgun (WGS) entry which is preliminary data.</text>
</comment>
<dbReference type="CDD" id="cd04301">
    <property type="entry name" value="NAT_SF"/>
    <property type="match status" value="1"/>
</dbReference>
<dbReference type="SUPFAM" id="SSF55729">
    <property type="entry name" value="Acyl-CoA N-acyltransferases (Nat)"/>
    <property type="match status" value="1"/>
</dbReference>
<dbReference type="NCBIfam" id="NF007807">
    <property type="entry name" value="PRK10514.1"/>
    <property type="match status" value="1"/>
</dbReference>
<dbReference type="PANTHER" id="PTHR43800">
    <property type="entry name" value="PEPTIDYL-LYSINE N-ACETYLTRANSFERASE YJAB"/>
    <property type="match status" value="1"/>
</dbReference>
<evidence type="ECO:0000313" key="5">
    <source>
        <dbReference type="Proteomes" id="UP001500236"/>
    </source>
</evidence>
<keyword evidence="2" id="KW-0012">Acyltransferase</keyword>